<dbReference type="GO" id="GO:0003677">
    <property type="term" value="F:DNA binding"/>
    <property type="evidence" value="ECO:0007669"/>
    <property type="project" value="InterPro"/>
</dbReference>
<evidence type="ECO:0000259" key="2">
    <source>
        <dbReference type="Pfam" id="PF05225"/>
    </source>
</evidence>
<evidence type="ECO:0000256" key="1">
    <source>
        <dbReference type="ARBA" id="ARBA00004123"/>
    </source>
</evidence>
<name>A0A9P0CD54_9CUCU</name>
<dbReference type="EMBL" id="OV651813">
    <property type="protein sequence ID" value="CAH1099046.1"/>
    <property type="molecule type" value="Genomic_DNA"/>
</dbReference>
<dbReference type="Proteomes" id="UP001153636">
    <property type="component" value="Chromosome 1"/>
</dbReference>
<dbReference type="GO" id="GO:0005634">
    <property type="term" value="C:nucleus"/>
    <property type="evidence" value="ECO:0007669"/>
    <property type="project" value="UniProtKB-SubCell"/>
</dbReference>
<dbReference type="AlphaFoldDB" id="A0A9P0CD54"/>
<feature type="domain" description="HTH psq-type" evidence="2">
    <location>
        <begin position="24"/>
        <end position="60"/>
    </location>
</feature>
<accession>A0A9P0CD54</accession>
<evidence type="ECO:0000313" key="4">
    <source>
        <dbReference type="Proteomes" id="UP001153636"/>
    </source>
</evidence>
<dbReference type="OrthoDB" id="6775405at2759"/>
<comment type="subcellular location">
    <subcellularLocation>
        <location evidence="1">Nucleus</location>
    </subcellularLocation>
</comment>
<dbReference type="Gene3D" id="1.10.10.60">
    <property type="entry name" value="Homeodomain-like"/>
    <property type="match status" value="1"/>
</dbReference>
<dbReference type="InterPro" id="IPR007889">
    <property type="entry name" value="HTH_Psq"/>
</dbReference>
<sequence length="100" mass="11833">MYIIFSEILVKTYIRITTRQGWDPNSMRLSLEYISKGMPFERAARLYNLPLSTLKRRAKNQNKLVSVTKLDCFISNLSICSFKMYLRRERSANHRTFFSG</sequence>
<dbReference type="SUPFAM" id="SSF46689">
    <property type="entry name" value="Homeodomain-like"/>
    <property type="match status" value="1"/>
</dbReference>
<evidence type="ECO:0000313" key="3">
    <source>
        <dbReference type="EMBL" id="CAH1099046.1"/>
    </source>
</evidence>
<keyword evidence="4" id="KW-1185">Reference proteome</keyword>
<organism evidence="3 4">
    <name type="scientific">Psylliodes chrysocephalus</name>
    <dbReference type="NCBI Taxonomy" id="3402493"/>
    <lineage>
        <taxon>Eukaryota</taxon>
        <taxon>Metazoa</taxon>
        <taxon>Ecdysozoa</taxon>
        <taxon>Arthropoda</taxon>
        <taxon>Hexapoda</taxon>
        <taxon>Insecta</taxon>
        <taxon>Pterygota</taxon>
        <taxon>Neoptera</taxon>
        <taxon>Endopterygota</taxon>
        <taxon>Coleoptera</taxon>
        <taxon>Polyphaga</taxon>
        <taxon>Cucujiformia</taxon>
        <taxon>Chrysomeloidea</taxon>
        <taxon>Chrysomelidae</taxon>
        <taxon>Galerucinae</taxon>
        <taxon>Alticini</taxon>
        <taxon>Psylliodes</taxon>
    </lineage>
</organism>
<gene>
    <name evidence="3" type="ORF">PSYICH_LOCUS348</name>
</gene>
<protein>
    <recommendedName>
        <fullName evidence="2">HTH psq-type domain-containing protein</fullName>
    </recommendedName>
</protein>
<dbReference type="Pfam" id="PF05225">
    <property type="entry name" value="HTH_psq"/>
    <property type="match status" value="1"/>
</dbReference>
<reference evidence="3" key="1">
    <citation type="submission" date="2022-01" db="EMBL/GenBank/DDBJ databases">
        <authorList>
            <person name="King R."/>
        </authorList>
    </citation>
    <scope>NUCLEOTIDE SEQUENCE</scope>
</reference>
<proteinExistence type="predicted"/>
<dbReference type="InterPro" id="IPR009057">
    <property type="entry name" value="Homeodomain-like_sf"/>
</dbReference>